<reference evidence="5 6" key="1">
    <citation type="submission" date="2019-03" db="EMBL/GenBank/DDBJ databases">
        <title>Genomic Encyclopedia of Type Strains, Phase IV (KMG-IV): sequencing the most valuable type-strain genomes for metagenomic binning, comparative biology and taxonomic classification.</title>
        <authorList>
            <person name="Goeker M."/>
        </authorList>
    </citation>
    <scope>NUCLEOTIDE SEQUENCE [LARGE SCALE GENOMIC DNA]</scope>
    <source>
        <strain evidence="5 6">DSM 100556</strain>
    </source>
</reference>
<organism evidence="5 6">
    <name type="scientific">Kineothrix alysoides</name>
    <dbReference type="NCBI Taxonomy" id="1469948"/>
    <lineage>
        <taxon>Bacteria</taxon>
        <taxon>Bacillati</taxon>
        <taxon>Bacillota</taxon>
        <taxon>Clostridia</taxon>
        <taxon>Lachnospirales</taxon>
        <taxon>Lachnospiraceae</taxon>
        <taxon>Kineothrix</taxon>
    </lineage>
</organism>
<dbReference type="AlphaFoldDB" id="A0A4R1R6P3"/>
<keyword evidence="1" id="KW-0285">Flavoprotein</keyword>
<dbReference type="InterPro" id="IPR029479">
    <property type="entry name" value="Nitroreductase"/>
</dbReference>
<evidence type="ECO:0000313" key="6">
    <source>
        <dbReference type="Proteomes" id="UP000295718"/>
    </source>
</evidence>
<dbReference type="GO" id="GO:0016491">
    <property type="term" value="F:oxidoreductase activity"/>
    <property type="evidence" value="ECO:0007669"/>
    <property type="project" value="UniProtKB-KW"/>
</dbReference>
<evidence type="ECO:0000256" key="1">
    <source>
        <dbReference type="ARBA" id="ARBA00022630"/>
    </source>
</evidence>
<dbReference type="Proteomes" id="UP000295718">
    <property type="component" value="Unassembled WGS sequence"/>
</dbReference>
<keyword evidence="2" id="KW-0288">FMN</keyword>
<dbReference type="EMBL" id="SLUO01000001">
    <property type="protein sequence ID" value="TCL61198.1"/>
    <property type="molecule type" value="Genomic_DNA"/>
</dbReference>
<evidence type="ECO:0000259" key="4">
    <source>
        <dbReference type="PROSITE" id="PS50805"/>
    </source>
</evidence>
<dbReference type="GO" id="GO:0006355">
    <property type="term" value="P:regulation of DNA-templated transcription"/>
    <property type="evidence" value="ECO:0007669"/>
    <property type="project" value="InterPro"/>
</dbReference>
<evidence type="ECO:0000313" key="5">
    <source>
        <dbReference type="EMBL" id="TCL61198.1"/>
    </source>
</evidence>
<dbReference type="RefSeq" id="WP_031391154.1">
    <property type="nucleotide sequence ID" value="NZ_JPNB01000002.1"/>
</dbReference>
<dbReference type="PANTHER" id="PTHR23026">
    <property type="entry name" value="NADPH NITROREDUCTASE"/>
    <property type="match status" value="1"/>
</dbReference>
<proteinExistence type="predicted"/>
<sequence length="208" mass="24361">MDFYNVINKRRTIRDFSNESIDMQTLYKIIDAGMKAPTNDHMRDWHFVVITDKTAIEKLIKKIPKKISDKRLDFITKSWKLQDDCQKKMYNNAIPKQYQMLLNASCILIPLFKQKNDLLKPKNLSSLNAFASIWCCIENIFLAATAEEYACTLRIPLGEEQEYVRSVLSFPAEYMMPCYIGIGKPSEDAVYNIQKEYSIDNRIHINIW</sequence>
<keyword evidence="6" id="KW-1185">Reference proteome</keyword>
<evidence type="ECO:0000256" key="2">
    <source>
        <dbReference type="ARBA" id="ARBA00022643"/>
    </source>
</evidence>
<evidence type="ECO:0000256" key="3">
    <source>
        <dbReference type="ARBA" id="ARBA00023002"/>
    </source>
</evidence>
<dbReference type="InterPro" id="IPR000415">
    <property type="entry name" value="Nitroreductase-like"/>
</dbReference>
<protein>
    <submittedName>
        <fullName evidence="5">Nitroreductase</fullName>
    </submittedName>
</protein>
<comment type="caution">
    <text evidence="5">The sequence shown here is derived from an EMBL/GenBank/DDBJ whole genome shotgun (WGS) entry which is preliminary data.</text>
</comment>
<accession>A0A4R1R6P3</accession>
<dbReference type="PROSITE" id="PS50805">
    <property type="entry name" value="KRAB"/>
    <property type="match status" value="1"/>
</dbReference>
<dbReference type="OrthoDB" id="9812105at2"/>
<dbReference type="SUPFAM" id="SSF55469">
    <property type="entry name" value="FMN-dependent nitroreductase-like"/>
    <property type="match status" value="1"/>
</dbReference>
<dbReference type="STRING" id="1469948.GCA_000732725_02474"/>
<dbReference type="Pfam" id="PF00881">
    <property type="entry name" value="Nitroreductase"/>
    <property type="match status" value="1"/>
</dbReference>
<dbReference type="InterPro" id="IPR050627">
    <property type="entry name" value="Nitroreductase/BluB"/>
</dbReference>
<dbReference type="Gene3D" id="3.40.109.10">
    <property type="entry name" value="NADH Oxidase"/>
    <property type="match status" value="1"/>
</dbReference>
<gene>
    <name evidence="5" type="ORF">EDD76_101295</name>
</gene>
<keyword evidence="3" id="KW-0560">Oxidoreductase</keyword>
<feature type="domain" description="KRAB" evidence="4">
    <location>
        <begin position="65"/>
        <end position="146"/>
    </location>
</feature>
<dbReference type="InterPro" id="IPR001909">
    <property type="entry name" value="KRAB"/>
</dbReference>
<dbReference type="PANTHER" id="PTHR23026:SF90">
    <property type="entry name" value="IODOTYROSINE DEIODINASE 1"/>
    <property type="match status" value="1"/>
</dbReference>
<name>A0A4R1R6P3_9FIRM</name>